<sequence length="213" mass="24445">MPRNVQRRQQILEALAQMLEDNPGDRITTARLAAKVGVSEAALYRHFPSKAKMFEELIEFIEDTLFQRITLIMQEEEGVTARCNHILYLLITFAERNPGISRVLTGEALTGETERLRHRVNQVLERVETQIRQVLREAELRESLRPMLALPEAANLLLACAEGRISQFVRSEFKRSPSAGWEQQFSYLMKDFFKEVPSTTQSVTPRQPEASSQ</sequence>
<evidence type="ECO:0000256" key="5">
    <source>
        <dbReference type="HAMAP-Rule" id="MF_01839"/>
    </source>
</evidence>
<dbReference type="Gene3D" id="1.10.357.10">
    <property type="entry name" value="Tetracycline Repressor, domain 2"/>
    <property type="match status" value="1"/>
</dbReference>
<keyword evidence="3 5" id="KW-0238">DNA-binding</keyword>
<dbReference type="Pfam" id="PF00440">
    <property type="entry name" value="TetR_N"/>
    <property type="match status" value="1"/>
</dbReference>
<evidence type="ECO:0000256" key="4">
    <source>
        <dbReference type="ARBA" id="ARBA00023306"/>
    </source>
</evidence>
<dbReference type="InterPro" id="IPR036271">
    <property type="entry name" value="Tet_transcr_reg_TetR-rel_C_sf"/>
</dbReference>
<dbReference type="RefSeq" id="WP_407347000.1">
    <property type="nucleotide sequence ID" value="NZ_CP136864.1"/>
</dbReference>
<keyword evidence="2 5" id="KW-0132">Cell division</keyword>
<comment type="function">
    <text evidence="5">Required for nucleoid occlusion (NO) phenomenon, which prevents Z-ring formation and cell division over the nucleoid. Acts as a DNA-associated cell division inhibitor that binds simultaneously chromosomal DNA and FtsZ, and disrupts the assembly of FtsZ polymers. SlmA-DNA-binding sequences (SBS) are dispersed on non-Ter regions of the chromosome, preventing FtsZ polymerization at these regions.</text>
</comment>
<evidence type="ECO:0000313" key="8">
    <source>
        <dbReference type="EMBL" id="WOJ92404.1"/>
    </source>
</evidence>
<keyword evidence="1 5" id="KW-0963">Cytoplasm</keyword>
<evidence type="ECO:0000256" key="6">
    <source>
        <dbReference type="PROSITE-ProRule" id="PRU00335"/>
    </source>
</evidence>
<dbReference type="SUPFAM" id="SSF48498">
    <property type="entry name" value="Tetracyclin repressor-like, C-terminal domain"/>
    <property type="match status" value="1"/>
</dbReference>
<dbReference type="PANTHER" id="PTHR43479">
    <property type="entry name" value="ACREF/ENVCD OPERON REPRESSOR-RELATED"/>
    <property type="match status" value="1"/>
</dbReference>
<dbReference type="NCBIfam" id="NF007015">
    <property type="entry name" value="PRK09480.1"/>
    <property type="match status" value="1"/>
</dbReference>
<feature type="domain" description="HTH tetR-type" evidence="7">
    <location>
        <begin position="5"/>
        <end position="65"/>
    </location>
</feature>
<proteinExistence type="inferred from homology"/>
<comment type="similarity">
    <text evidence="5">Belongs to the nucleoid occlusion factor SlmA family.</text>
</comment>
<evidence type="ECO:0000256" key="1">
    <source>
        <dbReference type="ARBA" id="ARBA00022490"/>
    </source>
</evidence>
<dbReference type="InterPro" id="IPR009057">
    <property type="entry name" value="Homeodomain-like_sf"/>
</dbReference>
<evidence type="ECO:0000313" key="9">
    <source>
        <dbReference type="Proteomes" id="UP001626537"/>
    </source>
</evidence>
<keyword evidence="4 5" id="KW-0131">Cell cycle</keyword>
<gene>
    <name evidence="5 8" type="primary">slmA</name>
    <name evidence="8" type="ORF">R0135_11485</name>
</gene>
<dbReference type="InterPro" id="IPR001647">
    <property type="entry name" value="HTH_TetR"/>
</dbReference>
<dbReference type="EMBL" id="CP136864">
    <property type="protein sequence ID" value="WOJ92404.1"/>
    <property type="molecule type" value="Genomic_DNA"/>
</dbReference>
<keyword evidence="9" id="KW-1185">Reference proteome</keyword>
<dbReference type="Pfam" id="PF22276">
    <property type="entry name" value="SlmA-like_C"/>
    <property type="match status" value="1"/>
</dbReference>
<organism evidence="8 9">
    <name type="scientific">Congregibacter variabilis</name>
    <dbReference type="NCBI Taxonomy" id="3081200"/>
    <lineage>
        <taxon>Bacteria</taxon>
        <taxon>Pseudomonadati</taxon>
        <taxon>Pseudomonadota</taxon>
        <taxon>Gammaproteobacteria</taxon>
        <taxon>Cellvibrionales</taxon>
        <taxon>Halieaceae</taxon>
        <taxon>Congregibacter</taxon>
    </lineage>
</organism>
<evidence type="ECO:0000256" key="3">
    <source>
        <dbReference type="ARBA" id="ARBA00023125"/>
    </source>
</evidence>
<evidence type="ECO:0000256" key="2">
    <source>
        <dbReference type="ARBA" id="ARBA00022618"/>
    </source>
</evidence>
<protein>
    <recommendedName>
        <fullName evidence="5">Nucleoid occlusion factor SlmA</fullName>
    </recommendedName>
</protein>
<dbReference type="PROSITE" id="PS50977">
    <property type="entry name" value="HTH_TETR_2"/>
    <property type="match status" value="1"/>
</dbReference>
<comment type="subcellular location">
    <subcellularLocation>
        <location evidence="5">Cytoplasm</location>
        <location evidence="5">Nucleoid</location>
    </subcellularLocation>
</comment>
<dbReference type="Proteomes" id="UP001626537">
    <property type="component" value="Chromosome"/>
</dbReference>
<dbReference type="HAMAP" id="MF_01839">
    <property type="entry name" value="NO_factor_SlmA"/>
    <property type="match status" value="1"/>
</dbReference>
<dbReference type="SUPFAM" id="SSF46689">
    <property type="entry name" value="Homeodomain-like"/>
    <property type="match status" value="1"/>
</dbReference>
<reference evidence="8 9" key="1">
    <citation type="submission" date="2023-10" db="EMBL/GenBank/DDBJ databases">
        <title>Two novel species belonging to the OM43/NOR5 clade.</title>
        <authorList>
            <person name="Park M."/>
        </authorList>
    </citation>
    <scope>NUCLEOTIDE SEQUENCE [LARGE SCALE GENOMIC DNA]</scope>
    <source>
        <strain evidence="8 9">IMCC43200</strain>
    </source>
</reference>
<feature type="DNA-binding region" description="H-T-H motif" evidence="6">
    <location>
        <begin position="28"/>
        <end position="47"/>
    </location>
</feature>
<evidence type="ECO:0000259" key="7">
    <source>
        <dbReference type="PROSITE" id="PS50977"/>
    </source>
</evidence>
<dbReference type="InterPro" id="IPR023769">
    <property type="entry name" value="NO_SlmA"/>
</dbReference>
<dbReference type="InterPro" id="IPR050624">
    <property type="entry name" value="HTH-type_Tx_Regulator"/>
</dbReference>
<comment type="subunit">
    <text evidence="5">Homodimer. Interacts with FtsZ.</text>
</comment>
<dbReference type="InterPro" id="IPR054580">
    <property type="entry name" value="SlmA-like_C"/>
</dbReference>
<accession>A0ABZ0I1A1</accession>
<dbReference type="PANTHER" id="PTHR43479:SF11">
    <property type="entry name" value="ACREF_ENVCD OPERON REPRESSOR-RELATED"/>
    <property type="match status" value="1"/>
</dbReference>
<name>A0ABZ0I1A1_9GAMM</name>